<evidence type="ECO:0000256" key="1">
    <source>
        <dbReference type="ARBA" id="ARBA00001933"/>
    </source>
</evidence>
<evidence type="ECO:0000256" key="7">
    <source>
        <dbReference type="HAMAP-Rule" id="MF_01376"/>
    </source>
</evidence>
<comment type="subunit">
    <text evidence="7">Homodimer.</text>
</comment>
<accession>A0A1G6SV98</accession>
<feature type="domain" description="Aminotransferase class V" evidence="10">
    <location>
        <begin position="66"/>
        <end position="307"/>
    </location>
</feature>
<keyword evidence="3 7" id="KW-0808">Transferase</keyword>
<dbReference type="HAMAP" id="MF_01376">
    <property type="entry name" value="PhnW_aminotrans_5"/>
    <property type="match status" value="1"/>
</dbReference>
<dbReference type="NCBIfam" id="NF010006">
    <property type="entry name" value="PRK13479.1"/>
    <property type="match status" value="1"/>
</dbReference>
<dbReference type="NCBIfam" id="TIGR02326">
    <property type="entry name" value="transamin_PhnW"/>
    <property type="match status" value="1"/>
</dbReference>
<dbReference type="Pfam" id="PF00266">
    <property type="entry name" value="Aminotran_5"/>
    <property type="match status" value="1"/>
</dbReference>
<dbReference type="AlphaFoldDB" id="A0A1G6SV98"/>
<dbReference type="GO" id="GO:0019700">
    <property type="term" value="P:organic phosphonate catabolic process"/>
    <property type="evidence" value="ECO:0007669"/>
    <property type="project" value="UniProtKB-UniRule"/>
</dbReference>
<dbReference type="InterPro" id="IPR015421">
    <property type="entry name" value="PyrdxlP-dep_Trfase_major"/>
</dbReference>
<reference evidence="11 12" key="1">
    <citation type="submission" date="2016-10" db="EMBL/GenBank/DDBJ databases">
        <authorList>
            <person name="de Groot N.N."/>
        </authorList>
    </citation>
    <scope>NUCLEOTIDE SEQUENCE [LARGE SCALE GENOMIC DNA]</scope>
    <source>
        <strain evidence="11 12">CPCC 100156</strain>
    </source>
</reference>
<feature type="binding site" evidence="8">
    <location>
        <position position="336"/>
    </location>
    <ligand>
        <name>substrate</name>
    </ligand>
</feature>
<evidence type="ECO:0000259" key="10">
    <source>
        <dbReference type="Pfam" id="PF00266"/>
    </source>
</evidence>
<evidence type="ECO:0000256" key="6">
    <source>
        <dbReference type="ARBA" id="ARBA00049460"/>
    </source>
</evidence>
<keyword evidence="4 7" id="KW-0663">Pyridoxal phosphate</keyword>
<evidence type="ECO:0000256" key="4">
    <source>
        <dbReference type="ARBA" id="ARBA00022898"/>
    </source>
</evidence>
<comment type="cofactor">
    <cofactor evidence="1 7 9">
        <name>pyridoxal 5'-phosphate</name>
        <dbReference type="ChEBI" id="CHEBI:597326"/>
    </cofactor>
</comment>
<dbReference type="PIRSF" id="PIRSF000524">
    <property type="entry name" value="SPT"/>
    <property type="match status" value="1"/>
</dbReference>
<dbReference type="EC" id="2.6.1.37" evidence="7"/>
<feature type="modified residue" description="N6-(pyridoxal phosphate)lysine" evidence="7 9">
    <location>
        <position position="191"/>
    </location>
</feature>
<dbReference type="NCBIfam" id="TIGR03301">
    <property type="entry name" value="PhnW-AepZ"/>
    <property type="match status" value="1"/>
</dbReference>
<proteinExistence type="inferred from homology"/>
<dbReference type="Gene3D" id="3.90.1150.10">
    <property type="entry name" value="Aspartate Aminotransferase, domain 1"/>
    <property type="match status" value="1"/>
</dbReference>
<evidence type="ECO:0000256" key="3">
    <source>
        <dbReference type="ARBA" id="ARBA00022679"/>
    </source>
</evidence>
<evidence type="ECO:0000256" key="9">
    <source>
        <dbReference type="PIRSR" id="PIRSR000524-50"/>
    </source>
</evidence>
<comment type="similarity">
    <text evidence="7">Belongs to the class-V pyridoxal-phosphate-dependent aminotransferase family. PhnW subfamily.</text>
</comment>
<protein>
    <recommendedName>
        <fullName evidence="7">2-aminoethylphosphonate--pyruvate transaminase</fullName>
        <ecNumber evidence="7">2.6.1.37</ecNumber>
    </recommendedName>
    <alternativeName>
        <fullName evidence="7">2-aminoethylphosphonate aminotransferase</fullName>
    </alternativeName>
    <alternativeName>
        <fullName evidence="7">AEP transaminase</fullName>
        <shortName evidence="7">AEPT</shortName>
    </alternativeName>
</protein>
<keyword evidence="2 7" id="KW-0032">Aminotransferase</keyword>
<evidence type="ECO:0000313" key="11">
    <source>
        <dbReference type="EMBL" id="SDD20147.1"/>
    </source>
</evidence>
<gene>
    <name evidence="7" type="primary">phnW</name>
    <name evidence="11" type="ORF">SAMN04487779_1005153</name>
</gene>
<sequence>MTDPILLTPGPLTTRIETRRAMLRDWGSRDPAFIGLTTELRARLLGVAQGEATHTCVPLQGSGTFIVEATLATLIRPTDRLLVLANGAYGERIAAIARRMGREVEVLRWPENRPVEPWRVAETLKADPGLSHVALVHCETTTGLLNPLAEIAAVVANAGRCLLLDAMSSFGAIGIDLQILPVAAVMASSNKCLEGVPGIGFALIERAMLAASEGVSPSVSLDLHAQWRGLEKDGQWRFTPPVQVVAALVEALRLLEAEGGPAARLARYGENCRTLLAGMRRLGFELYLDQALQAPIIATFRMPEARPLAFDAFYDALAARGFLIYPGKLTQAETFRIGCIGAISRSDIERLLGAVETVLGEMALA</sequence>
<dbReference type="InterPro" id="IPR000192">
    <property type="entry name" value="Aminotrans_V_dom"/>
</dbReference>
<dbReference type="PANTHER" id="PTHR42778">
    <property type="entry name" value="2-AMINOETHYLPHOSPHONATE--PYRUVATE TRANSAMINASE"/>
    <property type="match status" value="1"/>
</dbReference>
<dbReference type="GO" id="GO:0047304">
    <property type="term" value="F:2-aminoethylphosphonate-pyruvate transaminase activity"/>
    <property type="evidence" value="ECO:0007669"/>
    <property type="project" value="UniProtKB-UniRule"/>
</dbReference>
<organism evidence="11 12">
    <name type="scientific">Belnapia rosea</name>
    <dbReference type="NCBI Taxonomy" id="938405"/>
    <lineage>
        <taxon>Bacteria</taxon>
        <taxon>Pseudomonadati</taxon>
        <taxon>Pseudomonadota</taxon>
        <taxon>Alphaproteobacteria</taxon>
        <taxon>Acetobacterales</taxon>
        <taxon>Roseomonadaceae</taxon>
        <taxon>Belnapia</taxon>
    </lineage>
</organism>
<dbReference type="InterPro" id="IPR015424">
    <property type="entry name" value="PyrdxlP-dep_Trfase"/>
</dbReference>
<dbReference type="Proteomes" id="UP000198925">
    <property type="component" value="Unassembled WGS sequence"/>
</dbReference>
<evidence type="ECO:0000256" key="8">
    <source>
        <dbReference type="PIRSR" id="PIRSR000524-1"/>
    </source>
</evidence>
<evidence type="ECO:0000313" key="12">
    <source>
        <dbReference type="Proteomes" id="UP000198925"/>
    </source>
</evidence>
<comment type="catalytic activity">
    <reaction evidence="6 7">
        <text>(2-aminoethyl)phosphonate + pyruvate = phosphonoacetaldehyde + L-alanine</text>
        <dbReference type="Rhea" id="RHEA:17021"/>
        <dbReference type="ChEBI" id="CHEBI:15361"/>
        <dbReference type="ChEBI" id="CHEBI:57418"/>
        <dbReference type="ChEBI" id="CHEBI:57972"/>
        <dbReference type="ChEBI" id="CHEBI:58383"/>
        <dbReference type="EC" id="2.6.1.37"/>
    </reaction>
</comment>
<name>A0A1G6SV98_9PROT</name>
<keyword evidence="5 7" id="KW-0670">Pyruvate</keyword>
<dbReference type="RefSeq" id="WP_090663422.1">
    <property type="nucleotide sequence ID" value="NZ_FMZX01000005.1"/>
</dbReference>
<keyword evidence="12" id="KW-1185">Reference proteome</keyword>
<dbReference type="EMBL" id="FMZX01000005">
    <property type="protein sequence ID" value="SDD20147.1"/>
    <property type="molecule type" value="Genomic_DNA"/>
</dbReference>
<comment type="function">
    <text evidence="7">Involved in phosphonate degradation.</text>
</comment>
<dbReference type="PANTHER" id="PTHR42778:SF1">
    <property type="entry name" value="2-AMINOETHYLPHOSPHONATE--PYRUVATE TRANSAMINASE"/>
    <property type="match status" value="1"/>
</dbReference>
<dbReference type="Gene3D" id="3.40.640.10">
    <property type="entry name" value="Type I PLP-dependent aspartate aminotransferase-like (Major domain)"/>
    <property type="match status" value="1"/>
</dbReference>
<dbReference type="InterPro" id="IPR024169">
    <property type="entry name" value="SP_NH2Trfase/AEP_transaminase"/>
</dbReference>
<evidence type="ECO:0000256" key="2">
    <source>
        <dbReference type="ARBA" id="ARBA00022576"/>
    </source>
</evidence>
<dbReference type="STRING" id="938405.SAMN02927895_02409"/>
<dbReference type="InterPro" id="IPR012703">
    <property type="entry name" value="NH2EtPonate_pyrv_transaminase"/>
</dbReference>
<dbReference type="SUPFAM" id="SSF53383">
    <property type="entry name" value="PLP-dependent transferases"/>
    <property type="match status" value="1"/>
</dbReference>
<dbReference type="InterPro" id="IPR015422">
    <property type="entry name" value="PyrdxlP-dep_Trfase_small"/>
</dbReference>
<evidence type="ECO:0000256" key="5">
    <source>
        <dbReference type="ARBA" id="ARBA00023317"/>
    </source>
</evidence>